<feature type="transmembrane region" description="Helical" evidence="7">
    <location>
        <begin position="215"/>
        <end position="232"/>
    </location>
</feature>
<comment type="similarity">
    <text evidence="2">Belongs to the resistance-nodulation-cell division (RND) (TC 2.A.6) family. MmpL subfamily.</text>
</comment>
<dbReference type="InterPro" id="IPR050545">
    <property type="entry name" value="Mycobact_MmpL"/>
</dbReference>
<evidence type="ECO:0000259" key="8">
    <source>
        <dbReference type="PROSITE" id="PS50156"/>
    </source>
</evidence>
<organism evidence="9 10">
    <name type="scientific">Allonocardiopsis opalescens</name>
    <dbReference type="NCBI Taxonomy" id="1144618"/>
    <lineage>
        <taxon>Bacteria</taxon>
        <taxon>Bacillati</taxon>
        <taxon>Actinomycetota</taxon>
        <taxon>Actinomycetes</taxon>
        <taxon>Streptosporangiales</taxon>
        <taxon>Allonocardiopsis</taxon>
    </lineage>
</organism>
<comment type="subcellular location">
    <subcellularLocation>
        <location evidence="1">Cell membrane</location>
        <topology evidence="1">Multi-pass membrane protein</topology>
    </subcellularLocation>
</comment>
<protein>
    <submittedName>
        <fullName evidence="9">RND superfamily putative drug exporter</fullName>
    </submittedName>
</protein>
<feature type="transmembrane region" description="Helical" evidence="7">
    <location>
        <begin position="384"/>
        <end position="404"/>
    </location>
</feature>
<evidence type="ECO:0000313" key="9">
    <source>
        <dbReference type="EMBL" id="PRX98791.1"/>
    </source>
</evidence>
<feature type="transmembrane region" description="Helical" evidence="7">
    <location>
        <begin position="293"/>
        <end position="314"/>
    </location>
</feature>
<evidence type="ECO:0000313" key="10">
    <source>
        <dbReference type="Proteomes" id="UP000237846"/>
    </source>
</evidence>
<dbReference type="Proteomes" id="UP000237846">
    <property type="component" value="Unassembled WGS sequence"/>
</dbReference>
<dbReference type="PANTHER" id="PTHR33406:SF11">
    <property type="entry name" value="MEMBRANE PROTEIN SCO6666-RELATED"/>
    <property type="match status" value="1"/>
</dbReference>
<keyword evidence="5 7" id="KW-1133">Transmembrane helix</keyword>
<evidence type="ECO:0000256" key="7">
    <source>
        <dbReference type="SAM" id="Phobius"/>
    </source>
</evidence>
<evidence type="ECO:0000256" key="2">
    <source>
        <dbReference type="ARBA" id="ARBA00010157"/>
    </source>
</evidence>
<evidence type="ECO:0000256" key="1">
    <source>
        <dbReference type="ARBA" id="ARBA00004651"/>
    </source>
</evidence>
<dbReference type="AlphaFoldDB" id="A0A2T0Q507"/>
<dbReference type="SUPFAM" id="SSF82866">
    <property type="entry name" value="Multidrug efflux transporter AcrB transmembrane domain"/>
    <property type="match status" value="2"/>
</dbReference>
<feature type="transmembrane region" description="Helical" evidence="7">
    <location>
        <begin position="663"/>
        <end position="682"/>
    </location>
</feature>
<dbReference type="Gene3D" id="1.20.1640.10">
    <property type="entry name" value="Multidrug efflux transporter AcrB transmembrane domain"/>
    <property type="match status" value="2"/>
</dbReference>
<sequence>MNPSQAAPSRAVLARLGRLLYRRRRTAVVAALLVLVATAVLGAPTVGALGLARFEAPGSESDRSAQELAARFDTAAPNVVLVVTAASGSVDDPAMAEAGRALTAELAAFEGVGEAYSYWTRQESPAMRSADGASALIVAHLPGDVNTVRREVLPELTPAFTRDTGAYTVGVGGGEEASREITELSTADFVRAEMIVFPAVFVLLLVLLRHVRLALLPLGLAVLTMTATLAVLRPVTALVDVSTFALNLTLLMGLGLGVDYCLFVIARYREELRRGAQVAAAVETTVRTAGRTVLFSAATVAASLAVLLALPFAFLRSFAYAGIAVAVCAAAGALLVLPALLGMLGRGALGGLFAPRRHTRPPEAADGTSGVWARTAAAVMRRPVAAGTAAVVLLGVLGAPALGLRFGLPDDRILPEHAAARQVQDQIRAGFHAEEMDALHIVAPDTSATGPRQLADYARELSRVEGIAQVDSAAGTFRDGALHRAPTPADAERFTRQDAAWVSAVPELAGLEADPFGLVDRVRAVEAPAPVLVGGSPANLTDYRDSVVERLPLLLGVILALTFVILFLLSGSLLIPLKATVLNLLSLAAMFGALVWVFQEGNLAGLIGFTPTGTLESSIPILMFCIAYGLSMDYEVFMLARIKEEYDRTGDNTASVALGLQRSGPLISAAAAILAVSFAAYATSDVMYLQMMGLGLALAILVDATVIRAVLVPAFMRLAGRANWWAPAPLRRLHERFGISEADPAPAPPTGERVPAGAP</sequence>
<dbReference type="GO" id="GO:0005886">
    <property type="term" value="C:plasma membrane"/>
    <property type="evidence" value="ECO:0007669"/>
    <property type="project" value="UniProtKB-SubCell"/>
</dbReference>
<feature type="transmembrane region" description="Helical" evidence="7">
    <location>
        <begin position="551"/>
        <end position="569"/>
    </location>
</feature>
<name>A0A2T0Q507_9ACTN</name>
<dbReference type="Pfam" id="PF03176">
    <property type="entry name" value="MMPL"/>
    <property type="match status" value="2"/>
</dbReference>
<reference evidence="9 10" key="1">
    <citation type="submission" date="2018-03" db="EMBL/GenBank/DDBJ databases">
        <title>Genomic Encyclopedia of Archaeal and Bacterial Type Strains, Phase II (KMG-II): from individual species to whole genera.</title>
        <authorList>
            <person name="Goeker M."/>
        </authorList>
    </citation>
    <scope>NUCLEOTIDE SEQUENCE [LARGE SCALE GENOMIC DNA]</scope>
    <source>
        <strain evidence="9 10">DSM 45601</strain>
    </source>
</reference>
<keyword evidence="3" id="KW-1003">Cell membrane</keyword>
<gene>
    <name evidence="9" type="ORF">CLV72_104371</name>
</gene>
<keyword evidence="4 7" id="KW-0812">Transmembrane</keyword>
<dbReference type="PANTHER" id="PTHR33406">
    <property type="entry name" value="MEMBRANE PROTEIN MJ1562-RELATED"/>
    <property type="match status" value="1"/>
</dbReference>
<dbReference type="PROSITE" id="PS50156">
    <property type="entry name" value="SSD"/>
    <property type="match status" value="1"/>
</dbReference>
<evidence type="ECO:0000256" key="6">
    <source>
        <dbReference type="ARBA" id="ARBA00023136"/>
    </source>
</evidence>
<proteinExistence type="inferred from homology"/>
<feature type="transmembrane region" description="Helical" evidence="7">
    <location>
        <begin position="619"/>
        <end position="642"/>
    </location>
</feature>
<keyword evidence="6 7" id="KW-0472">Membrane</keyword>
<feature type="domain" description="SSD" evidence="8">
    <location>
        <begin position="549"/>
        <end position="717"/>
    </location>
</feature>
<evidence type="ECO:0000256" key="4">
    <source>
        <dbReference type="ARBA" id="ARBA00022692"/>
    </source>
</evidence>
<dbReference type="RefSeq" id="WP_211302875.1">
    <property type="nucleotide sequence ID" value="NZ_PVZC01000004.1"/>
</dbReference>
<comment type="caution">
    <text evidence="9">The sequence shown here is derived from an EMBL/GenBank/DDBJ whole genome shotgun (WGS) entry which is preliminary data.</text>
</comment>
<keyword evidence="10" id="KW-1185">Reference proteome</keyword>
<feature type="transmembrane region" description="Helical" evidence="7">
    <location>
        <begin position="320"/>
        <end position="341"/>
    </location>
</feature>
<dbReference type="InterPro" id="IPR004869">
    <property type="entry name" value="MMPL_dom"/>
</dbReference>
<evidence type="ECO:0000256" key="3">
    <source>
        <dbReference type="ARBA" id="ARBA00022475"/>
    </source>
</evidence>
<feature type="transmembrane region" description="Helical" evidence="7">
    <location>
        <begin position="244"/>
        <end position="265"/>
    </location>
</feature>
<dbReference type="InterPro" id="IPR000731">
    <property type="entry name" value="SSD"/>
</dbReference>
<dbReference type="EMBL" id="PVZC01000004">
    <property type="protein sequence ID" value="PRX98791.1"/>
    <property type="molecule type" value="Genomic_DNA"/>
</dbReference>
<feature type="transmembrane region" description="Helical" evidence="7">
    <location>
        <begin position="189"/>
        <end position="208"/>
    </location>
</feature>
<evidence type="ECO:0000256" key="5">
    <source>
        <dbReference type="ARBA" id="ARBA00022989"/>
    </source>
</evidence>
<feature type="transmembrane region" description="Helical" evidence="7">
    <location>
        <begin position="581"/>
        <end position="599"/>
    </location>
</feature>
<feature type="transmembrane region" description="Helical" evidence="7">
    <location>
        <begin position="688"/>
        <end position="711"/>
    </location>
</feature>
<accession>A0A2T0Q507</accession>